<protein>
    <submittedName>
        <fullName evidence="2">MoxR-like ATPase</fullName>
    </submittedName>
</protein>
<dbReference type="SUPFAM" id="SSF52540">
    <property type="entry name" value="P-loop containing nucleoside triphosphate hydrolases"/>
    <property type="match status" value="1"/>
</dbReference>
<proteinExistence type="predicted"/>
<dbReference type="SMART" id="SM00382">
    <property type="entry name" value="AAA"/>
    <property type="match status" value="1"/>
</dbReference>
<comment type="caution">
    <text evidence="2">The sequence shown here is derived from an EMBL/GenBank/DDBJ whole genome shotgun (WGS) entry which is preliminary data.</text>
</comment>
<sequence length="318" mass="35788">MYASPDETLVALEREGYFTDLKTATTVYLAGRLHRPVLLEGPAGAGKTELAASVARSYRVPLLRLQCYQGINEEKAIGQYDKSLQELYVLLTSKSDRAPDWTEIKREVTSRAYFIAGPLLEAIEQNQRCVLLIDEIDKVDYAFEAMLLELLSVWTLSIPKMGTVHATSIPHVFLTSNQERRLGDPLRRRSFYLVVEHPTAEREAAIVARRTPDADEKTHRFIAGLAKSLRAYTMEKPPSISEMNDVALAMQLLGIEQIRPEHKDIMLPLIAKTEGDRKRLLMRQAFESIVRIAGRYASEVSPEEVTDIAAIFAEKAEA</sequence>
<dbReference type="InterPro" id="IPR027417">
    <property type="entry name" value="P-loop_NTPase"/>
</dbReference>
<dbReference type="GO" id="GO:0005524">
    <property type="term" value="F:ATP binding"/>
    <property type="evidence" value="ECO:0007669"/>
    <property type="project" value="InterPro"/>
</dbReference>
<dbReference type="EMBL" id="RSDW01000001">
    <property type="protein sequence ID" value="RSL18816.1"/>
    <property type="molecule type" value="Genomic_DNA"/>
</dbReference>
<accession>A0A3R9R631</accession>
<gene>
    <name evidence="2" type="ORF">EDE15_4419</name>
</gene>
<keyword evidence="3" id="KW-1185">Reference proteome</keyword>
<dbReference type="Proteomes" id="UP000269669">
    <property type="component" value="Unassembled WGS sequence"/>
</dbReference>
<dbReference type="Pfam" id="PF07728">
    <property type="entry name" value="AAA_5"/>
    <property type="match status" value="1"/>
</dbReference>
<evidence type="ECO:0000313" key="2">
    <source>
        <dbReference type="EMBL" id="RSL18816.1"/>
    </source>
</evidence>
<dbReference type="GO" id="GO:0016887">
    <property type="term" value="F:ATP hydrolysis activity"/>
    <property type="evidence" value="ECO:0007669"/>
    <property type="project" value="InterPro"/>
</dbReference>
<dbReference type="RefSeq" id="WP_125487118.1">
    <property type="nucleotide sequence ID" value="NZ_RSDW01000001.1"/>
</dbReference>
<reference evidence="2 3" key="1">
    <citation type="submission" date="2018-12" db="EMBL/GenBank/DDBJ databases">
        <title>Sequencing of bacterial isolates from soil warming experiment in Harvard Forest, Massachusetts, USA.</title>
        <authorList>
            <person name="Deangelis K."/>
        </authorList>
    </citation>
    <scope>NUCLEOTIDE SEQUENCE [LARGE SCALE GENOMIC DNA]</scope>
    <source>
        <strain evidence="2 3">EB153</strain>
    </source>
</reference>
<evidence type="ECO:0000313" key="3">
    <source>
        <dbReference type="Proteomes" id="UP000269669"/>
    </source>
</evidence>
<organism evidence="2 3">
    <name type="scientific">Edaphobacter aggregans</name>
    <dbReference type="NCBI Taxonomy" id="570835"/>
    <lineage>
        <taxon>Bacteria</taxon>
        <taxon>Pseudomonadati</taxon>
        <taxon>Acidobacteriota</taxon>
        <taxon>Terriglobia</taxon>
        <taxon>Terriglobales</taxon>
        <taxon>Acidobacteriaceae</taxon>
        <taxon>Edaphobacter</taxon>
    </lineage>
</organism>
<evidence type="ECO:0000259" key="1">
    <source>
        <dbReference type="SMART" id="SM00382"/>
    </source>
</evidence>
<dbReference type="Gene3D" id="3.40.50.300">
    <property type="entry name" value="P-loop containing nucleotide triphosphate hydrolases"/>
    <property type="match status" value="1"/>
</dbReference>
<dbReference type="InterPro" id="IPR003593">
    <property type="entry name" value="AAA+_ATPase"/>
</dbReference>
<dbReference type="OrthoDB" id="9783370at2"/>
<dbReference type="InterPro" id="IPR050764">
    <property type="entry name" value="CbbQ/NirQ/NorQ/GpvN"/>
</dbReference>
<dbReference type="PANTHER" id="PTHR42759:SF1">
    <property type="entry name" value="MAGNESIUM-CHELATASE SUBUNIT CHLD"/>
    <property type="match status" value="1"/>
</dbReference>
<dbReference type="InterPro" id="IPR011704">
    <property type="entry name" value="ATPase_dyneun-rel_AAA"/>
</dbReference>
<dbReference type="AlphaFoldDB" id="A0A3R9R631"/>
<name>A0A3R9R631_9BACT</name>
<feature type="domain" description="AAA+ ATPase" evidence="1">
    <location>
        <begin position="33"/>
        <end position="201"/>
    </location>
</feature>
<dbReference type="CDD" id="cd00009">
    <property type="entry name" value="AAA"/>
    <property type="match status" value="1"/>
</dbReference>
<dbReference type="PANTHER" id="PTHR42759">
    <property type="entry name" value="MOXR FAMILY PROTEIN"/>
    <property type="match status" value="1"/>
</dbReference>